<evidence type="ECO:0000313" key="3">
    <source>
        <dbReference type="Proteomes" id="UP001292094"/>
    </source>
</evidence>
<evidence type="ECO:0000256" key="1">
    <source>
        <dbReference type="SAM" id="MobiDB-lite"/>
    </source>
</evidence>
<reference evidence="2" key="1">
    <citation type="submission" date="2023-11" db="EMBL/GenBank/DDBJ databases">
        <title>Genome assemblies of two species of porcelain crab, Petrolisthes cinctipes and Petrolisthes manimaculis (Anomura: Porcellanidae).</title>
        <authorList>
            <person name="Angst P."/>
        </authorList>
    </citation>
    <scope>NUCLEOTIDE SEQUENCE</scope>
    <source>
        <strain evidence="2">PB745_02</strain>
        <tissue evidence="2">Gill</tissue>
    </source>
</reference>
<name>A0AAE1NF89_9EUCA</name>
<keyword evidence="3" id="KW-1185">Reference proteome</keyword>
<accession>A0AAE1NF89</accession>
<protein>
    <submittedName>
        <fullName evidence="2">Uncharacterized protein</fullName>
    </submittedName>
</protein>
<dbReference type="EMBL" id="JAWZYT010006065">
    <property type="protein sequence ID" value="KAK4288924.1"/>
    <property type="molecule type" value="Genomic_DNA"/>
</dbReference>
<evidence type="ECO:0000313" key="2">
    <source>
        <dbReference type="EMBL" id="KAK4288924.1"/>
    </source>
</evidence>
<proteinExistence type="predicted"/>
<comment type="caution">
    <text evidence="2">The sequence shown here is derived from an EMBL/GenBank/DDBJ whole genome shotgun (WGS) entry which is preliminary data.</text>
</comment>
<sequence>MRELVGLVKGWLKLAEWCESLYTLLPVPHRSTLPVPTTPQVGTVQLRQQRHHQPHRHHQLMNGLVVTLKEGKGKGRQGVEWINNWEERDDDKETPRQDRGDQKESLTYCT</sequence>
<feature type="region of interest" description="Disordered" evidence="1">
    <location>
        <begin position="72"/>
        <end position="110"/>
    </location>
</feature>
<gene>
    <name evidence="2" type="ORF">Pmani_038082</name>
</gene>
<dbReference type="Proteomes" id="UP001292094">
    <property type="component" value="Unassembled WGS sequence"/>
</dbReference>
<dbReference type="AlphaFoldDB" id="A0AAE1NF89"/>
<feature type="compositionally biased region" description="Basic and acidic residues" evidence="1">
    <location>
        <begin position="91"/>
        <end position="104"/>
    </location>
</feature>
<organism evidence="2 3">
    <name type="scientific">Petrolisthes manimaculis</name>
    <dbReference type="NCBI Taxonomy" id="1843537"/>
    <lineage>
        <taxon>Eukaryota</taxon>
        <taxon>Metazoa</taxon>
        <taxon>Ecdysozoa</taxon>
        <taxon>Arthropoda</taxon>
        <taxon>Crustacea</taxon>
        <taxon>Multicrustacea</taxon>
        <taxon>Malacostraca</taxon>
        <taxon>Eumalacostraca</taxon>
        <taxon>Eucarida</taxon>
        <taxon>Decapoda</taxon>
        <taxon>Pleocyemata</taxon>
        <taxon>Anomura</taxon>
        <taxon>Galatheoidea</taxon>
        <taxon>Porcellanidae</taxon>
        <taxon>Petrolisthes</taxon>
    </lineage>
</organism>